<sequence>MNFVHRFARNTTARVGIAGGLLTFFWRRKLWWMTPLVAMLLVLGILVIFGQSSAISAFIYTIF</sequence>
<evidence type="ECO:0000256" key="1">
    <source>
        <dbReference type="SAM" id="Phobius"/>
    </source>
</evidence>
<dbReference type="Proteomes" id="UP000317716">
    <property type="component" value="Unassembled WGS sequence"/>
</dbReference>
<dbReference type="AlphaFoldDB" id="A0A538SED5"/>
<organism evidence="2 3">
    <name type="scientific">Eiseniibacteriota bacterium</name>
    <dbReference type="NCBI Taxonomy" id="2212470"/>
    <lineage>
        <taxon>Bacteria</taxon>
        <taxon>Candidatus Eiseniibacteriota</taxon>
    </lineage>
</organism>
<comment type="caution">
    <text evidence="2">The sequence shown here is derived from an EMBL/GenBank/DDBJ whole genome shotgun (WGS) entry which is preliminary data.</text>
</comment>
<accession>A0A538SED5</accession>
<gene>
    <name evidence="2" type="ORF">E6K72_12115</name>
</gene>
<dbReference type="Pfam" id="PF19451">
    <property type="entry name" value="DUF5989"/>
    <property type="match status" value="1"/>
</dbReference>
<keyword evidence="1" id="KW-1133">Transmembrane helix</keyword>
<name>A0A538SED5_UNCEI</name>
<proteinExistence type="predicted"/>
<feature type="transmembrane region" description="Helical" evidence="1">
    <location>
        <begin position="36"/>
        <end position="62"/>
    </location>
</feature>
<dbReference type="InterPro" id="IPR046031">
    <property type="entry name" value="DUF5989"/>
</dbReference>
<evidence type="ECO:0000313" key="3">
    <source>
        <dbReference type="Proteomes" id="UP000317716"/>
    </source>
</evidence>
<evidence type="ECO:0000313" key="2">
    <source>
        <dbReference type="EMBL" id="TMQ49742.1"/>
    </source>
</evidence>
<reference evidence="2 3" key="1">
    <citation type="journal article" date="2019" name="Nat. Microbiol.">
        <title>Mediterranean grassland soil C-N compound turnover is dependent on rainfall and depth, and is mediated by genomically divergent microorganisms.</title>
        <authorList>
            <person name="Diamond S."/>
            <person name="Andeer P.F."/>
            <person name="Li Z."/>
            <person name="Crits-Christoph A."/>
            <person name="Burstein D."/>
            <person name="Anantharaman K."/>
            <person name="Lane K.R."/>
            <person name="Thomas B.C."/>
            <person name="Pan C."/>
            <person name="Northen T.R."/>
            <person name="Banfield J.F."/>
        </authorList>
    </citation>
    <scope>NUCLEOTIDE SEQUENCE [LARGE SCALE GENOMIC DNA]</scope>
    <source>
        <strain evidence="2">WS_2</strain>
    </source>
</reference>
<keyword evidence="1" id="KW-0812">Transmembrane</keyword>
<dbReference type="EMBL" id="VBOS01000441">
    <property type="protein sequence ID" value="TMQ49742.1"/>
    <property type="molecule type" value="Genomic_DNA"/>
</dbReference>
<keyword evidence="1" id="KW-0472">Membrane</keyword>
<protein>
    <submittedName>
        <fullName evidence="2">Uncharacterized protein</fullName>
    </submittedName>
</protein>